<dbReference type="Proteomes" id="UP000789572">
    <property type="component" value="Unassembled WGS sequence"/>
</dbReference>
<dbReference type="AlphaFoldDB" id="A0A9N9A1N4"/>
<feature type="region of interest" description="Disordered" evidence="1">
    <location>
        <begin position="70"/>
        <end position="94"/>
    </location>
</feature>
<protein>
    <submittedName>
        <fullName evidence="2">561_t:CDS:1</fullName>
    </submittedName>
</protein>
<comment type="caution">
    <text evidence="2">The sequence shown here is derived from an EMBL/GenBank/DDBJ whole genome shotgun (WGS) entry which is preliminary data.</text>
</comment>
<dbReference type="EMBL" id="CAJVPJ010000346">
    <property type="protein sequence ID" value="CAG8514514.1"/>
    <property type="molecule type" value="Genomic_DNA"/>
</dbReference>
<name>A0A9N9A1N4_9GLOM</name>
<proteinExistence type="predicted"/>
<organism evidence="2 3">
    <name type="scientific">Paraglomus occultum</name>
    <dbReference type="NCBI Taxonomy" id="144539"/>
    <lineage>
        <taxon>Eukaryota</taxon>
        <taxon>Fungi</taxon>
        <taxon>Fungi incertae sedis</taxon>
        <taxon>Mucoromycota</taxon>
        <taxon>Glomeromycotina</taxon>
        <taxon>Glomeromycetes</taxon>
        <taxon>Paraglomerales</taxon>
        <taxon>Paraglomeraceae</taxon>
        <taxon>Paraglomus</taxon>
    </lineage>
</organism>
<accession>A0A9N9A1N4</accession>
<sequence>MCIYMQNSIGNTNLGGRLFHRAEGLFTETVQELEEGLVVRTHDSFGPDDPNSPLQALTAEERNIAYQAALGSPAPSEPNDEHNAGSKGETVVQYPEFEIDNQYFEQEESPYPQDCS</sequence>
<evidence type="ECO:0000313" key="2">
    <source>
        <dbReference type="EMBL" id="CAG8514514.1"/>
    </source>
</evidence>
<gene>
    <name evidence="2" type="ORF">POCULU_LOCUS3246</name>
</gene>
<evidence type="ECO:0000256" key="1">
    <source>
        <dbReference type="SAM" id="MobiDB-lite"/>
    </source>
</evidence>
<keyword evidence="3" id="KW-1185">Reference proteome</keyword>
<evidence type="ECO:0000313" key="3">
    <source>
        <dbReference type="Proteomes" id="UP000789572"/>
    </source>
</evidence>
<reference evidence="2" key="1">
    <citation type="submission" date="2021-06" db="EMBL/GenBank/DDBJ databases">
        <authorList>
            <person name="Kallberg Y."/>
            <person name="Tangrot J."/>
            <person name="Rosling A."/>
        </authorList>
    </citation>
    <scope>NUCLEOTIDE SEQUENCE</scope>
    <source>
        <strain evidence="2">IA702</strain>
    </source>
</reference>